<sequence>MQQTILQEYAKLIATMGVNVQPGQEVIIEAELDQPEFVTELVKACYEAGARAVRVDWQHQPVALLHALHRSPEALGEMREWEKVRLQDMVDTLPCRIYLESEDPDGMKDADPAKISAAAQNRQRIAKPYRDQMENRIQWCIAAVPGKSWAAKLFPELPVEEAMEKLWEAILEASRAKGDGPVNWQAHNADLTARCRYLNSLGIRSLHYTASNGTDFTVGMMKEGRFHGGADKTLSGTMFNPNIPSEEVYISPKRGEAEGIVYSALPLCYQGQLIENFSLRFENGRVVEAKAEKNEALLKELVSMDEGAAYLGECALVPFESPINQTGILFYNTLFDENAVCHLALGRGFCDTVEDFEHRSLAECQALGVNDSIVHEDFMIGTRDLNIDAETFDGRTVPIFRNGTWAF</sequence>
<keyword evidence="9" id="KW-0482">Metalloprotease</keyword>
<accession>A0A9D1FA38</accession>
<dbReference type="AlphaFoldDB" id="A0A9D1FA38"/>
<keyword evidence="6" id="KW-0645">Protease</keyword>
<evidence type="ECO:0000256" key="2">
    <source>
        <dbReference type="ARBA" id="ARBA00001946"/>
    </source>
</evidence>
<evidence type="ECO:0000256" key="4">
    <source>
        <dbReference type="ARBA" id="ARBA00008236"/>
    </source>
</evidence>
<reference evidence="10" key="2">
    <citation type="journal article" date="2021" name="PeerJ">
        <title>Extensive microbial diversity within the chicken gut microbiome revealed by metagenomics and culture.</title>
        <authorList>
            <person name="Gilroy R."/>
            <person name="Ravi A."/>
            <person name="Getino M."/>
            <person name="Pursley I."/>
            <person name="Horton D.L."/>
            <person name="Alikhan N.F."/>
            <person name="Baker D."/>
            <person name="Gharbi K."/>
            <person name="Hall N."/>
            <person name="Watson M."/>
            <person name="Adriaenssens E.M."/>
            <person name="Foster-Nyarko E."/>
            <person name="Jarju S."/>
            <person name="Secka A."/>
            <person name="Antonio M."/>
            <person name="Oren A."/>
            <person name="Chaudhuri R.R."/>
            <person name="La Ragione R."/>
            <person name="Hildebrand F."/>
            <person name="Pallen M.J."/>
        </authorList>
    </citation>
    <scope>NUCLEOTIDE SEQUENCE</scope>
    <source>
        <strain evidence="10">ChiBcec16-1751</strain>
    </source>
</reference>
<name>A0A9D1FA38_9FIRM</name>
<evidence type="ECO:0000256" key="7">
    <source>
        <dbReference type="ARBA" id="ARBA00022723"/>
    </source>
</evidence>
<comment type="similarity">
    <text evidence="4">Belongs to the peptidase M29 family.</text>
</comment>
<evidence type="ECO:0000256" key="3">
    <source>
        <dbReference type="ARBA" id="ARBA00001947"/>
    </source>
</evidence>
<dbReference type="PANTHER" id="PTHR34448:SF3">
    <property type="entry name" value="AMINOPEPTIDASE AMPS"/>
    <property type="match status" value="1"/>
</dbReference>
<evidence type="ECO:0000256" key="1">
    <source>
        <dbReference type="ARBA" id="ARBA00001941"/>
    </source>
</evidence>
<proteinExistence type="inferred from homology"/>
<evidence type="ECO:0000256" key="8">
    <source>
        <dbReference type="ARBA" id="ARBA00022801"/>
    </source>
</evidence>
<keyword evidence="5 10" id="KW-0031">Aminopeptidase</keyword>
<dbReference type="InterPro" id="IPR035097">
    <property type="entry name" value="M29_N-terminal"/>
</dbReference>
<evidence type="ECO:0000256" key="9">
    <source>
        <dbReference type="ARBA" id="ARBA00023049"/>
    </source>
</evidence>
<organism evidence="10 11">
    <name type="scientific">Candidatus Avoscillospira avistercoris</name>
    <dbReference type="NCBI Taxonomy" id="2840707"/>
    <lineage>
        <taxon>Bacteria</taxon>
        <taxon>Bacillati</taxon>
        <taxon>Bacillota</taxon>
        <taxon>Clostridia</taxon>
        <taxon>Eubacteriales</taxon>
        <taxon>Oscillospiraceae</taxon>
        <taxon>Oscillospiraceae incertae sedis</taxon>
        <taxon>Candidatus Avoscillospira</taxon>
    </lineage>
</organism>
<reference evidence="10" key="1">
    <citation type="submission" date="2020-10" db="EMBL/GenBank/DDBJ databases">
        <authorList>
            <person name="Gilroy R."/>
        </authorList>
    </citation>
    <scope>NUCLEOTIDE SEQUENCE</scope>
    <source>
        <strain evidence="10">ChiBcec16-1751</strain>
    </source>
</reference>
<dbReference type="GO" id="GO:0046872">
    <property type="term" value="F:metal ion binding"/>
    <property type="evidence" value="ECO:0007669"/>
    <property type="project" value="UniProtKB-KW"/>
</dbReference>
<dbReference type="SUPFAM" id="SSF144052">
    <property type="entry name" value="Thermophilic metalloprotease-like"/>
    <property type="match status" value="1"/>
</dbReference>
<keyword evidence="7" id="KW-0479">Metal-binding</keyword>
<dbReference type="Proteomes" id="UP000886741">
    <property type="component" value="Unassembled WGS sequence"/>
</dbReference>
<comment type="cofactor">
    <cofactor evidence="2">
        <name>Mg(2+)</name>
        <dbReference type="ChEBI" id="CHEBI:18420"/>
    </cofactor>
</comment>
<dbReference type="Gene3D" id="3.40.1830.10">
    <property type="entry name" value="Thermophilic metalloprotease (M29)"/>
    <property type="match status" value="1"/>
</dbReference>
<keyword evidence="8" id="KW-0378">Hydrolase</keyword>
<dbReference type="InterPro" id="IPR000787">
    <property type="entry name" value="Peptidase_M29"/>
</dbReference>
<evidence type="ECO:0000256" key="6">
    <source>
        <dbReference type="ARBA" id="ARBA00022670"/>
    </source>
</evidence>
<dbReference type="GO" id="GO:0008237">
    <property type="term" value="F:metallopeptidase activity"/>
    <property type="evidence" value="ECO:0007669"/>
    <property type="project" value="UniProtKB-KW"/>
</dbReference>
<dbReference type="Pfam" id="PF02073">
    <property type="entry name" value="Peptidase_M29"/>
    <property type="match status" value="1"/>
</dbReference>
<dbReference type="PANTHER" id="PTHR34448">
    <property type="entry name" value="AMINOPEPTIDASE"/>
    <property type="match status" value="1"/>
</dbReference>
<dbReference type="EMBL" id="DVJJ01000112">
    <property type="protein sequence ID" value="HIS65195.1"/>
    <property type="molecule type" value="Genomic_DNA"/>
</dbReference>
<comment type="cofactor">
    <cofactor evidence="3">
        <name>Zn(2+)</name>
        <dbReference type="ChEBI" id="CHEBI:29105"/>
    </cofactor>
</comment>
<gene>
    <name evidence="10" type="ORF">IAA83_07490</name>
</gene>
<evidence type="ECO:0000313" key="10">
    <source>
        <dbReference type="EMBL" id="HIS65195.1"/>
    </source>
</evidence>
<dbReference type="GO" id="GO:0004177">
    <property type="term" value="F:aminopeptidase activity"/>
    <property type="evidence" value="ECO:0007669"/>
    <property type="project" value="UniProtKB-KW"/>
</dbReference>
<dbReference type="GO" id="GO:0006508">
    <property type="term" value="P:proteolysis"/>
    <property type="evidence" value="ECO:0007669"/>
    <property type="project" value="UniProtKB-KW"/>
</dbReference>
<evidence type="ECO:0000256" key="5">
    <source>
        <dbReference type="ARBA" id="ARBA00022438"/>
    </source>
</evidence>
<comment type="caution">
    <text evidence="10">The sequence shown here is derived from an EMBL/GenBank/DDBJ whole genome shotgun (WGS) entry which is preliminary data.</text>
</comment>
<evidence type="ECO:0000313" key="11">
    <source>
        <dbReference type="Proteomes" id="UP000886741"/>
    </source>
</evidence>
<dbReference type="PRINTS" id="PR00919">
    <property type="entry name" value="THERMOPTASE"/>
</dbReference>
<protein>
    <submittedName>
        <fullName evidence="10">Aminopeptidase</fullName>
    </submittedName>
</protein>
<comment type="cofactor">
    <cofactor evidence="1">
        <name>Co(2+)</name>
        <dbReference type="ChEBI" id="CHEBI:48828"/>
    </cofactor>
</comment>
<dbReference type="InterPro" id="IPR052170">
    <property type="entry name" value="M29_Exopeptidase"/>
</dbReference>